<dbReference type="InterPro" id="IPR029039">
    <property type="entry name" value="Flavoprotein-like_sf"/>
</dbReference>
<dbReference type="InterPro" id="IPR026816">
    <property type="entry name" value="Flavodoxin_dom"/>
</dbReference>
<dbReference type="Gene3D" id="3.40.50.360">
    <property type="match status" value="1"/>
</dbReference>
<dbReference type="Pfam" id="PF12724">
    <property type="entry name" value="Flavodoxin_5"/>
    <property type="match status" value="1"/>
</dbReference>
<proteinExistence type="predicted"/>
<evidence type="ECO:0000259" key="1">
    <source>
        <dbReference type="Pfam" id="PF12724"/>
    </source>
</evidence>
<comment type="caution">
    <text evidence="2">The sequence shown here is derived from an EMBL/GenBank/DDBJ whole genome shotgun (WGS) entry which is preliminary data.</text>
</comment>
<accession>A0A7Y3WU98</accession>
<dbReference type="RefSeq" id="WP_171298480.1">
    <property type="nucleotide sequence ID" value="NZ_CP087098.1"/>
</dbReference>
<feature type="domain" description="Flavodoxin" evidence="1">
    <location>
        <begin position="5"/>
        <end position="84"/>
    </location>
</feature>
<gene>
    <name evidence="2" type="ORF">HLQ16_18185</name>
</gene>
<dbReference type="Proteomes" id="UP000531659">
    <property type="component" value="Unassembled WGS sequence"/>
</dbReference>
<organism evidence="2 3">
    <name type="scientific">Clostridium estertheticum</name>
    <dbReference type="NCBI Taxonomy" id="238834"/>
    <lineage>
        <taxon>Bacteria</taxon>
        <taxon>Bacillati</taxon>
        <taxon>Bacillota</taxon>
        <taxon>Clostridia</taxon>
        <taxon>Eubacteriales</taxon>
        <taxon>Clostridiaceae</taxon>
        <taxon>Clostridium</taxon>
    </lineage>
</organism>
<dbReference type="InterPro" id="IPR047964">
    <property type="entry name" value="EFR1-like"/>
</dbReference>
<dbReference type="AlphaFoldDB" id="A0A7Y3WU98"/>
<protein>
    <submittedName>
        <fullName evidence="2">Flavodoxin family protein</fullName>
    </submittedName>
</protein>
<evidence type="ECO:0000313" key="2">
    <source>
        <dbReference type="EMBL" id="NNU77864.1"/>
    </source>
</evidence>
<sequence>MKPDVYYFTGTGNSLTVAKDIAKEIEGNLISIPYVIGKGIIKTDAKVVVIIFPVYMWGIPLIIERFIKNSEDPNDKYVYAIATHGGMPGVAINILEKVIESCKGKLSARFTVNMPGNTNLSREHCYFEI</sequence>
<reference evidence="2 3" key="1">
    <citation type="submission" date="2020-05" db="EMBL/GenBank/DDBJ databases">
        <title>Complete genome of Clostridium estertheticum subspecies estertheticum, isolated from Vacuum packed lamb meat from New Zealand imported to Switzerland.</title>
        <authorList>
            <person name="Wambui J."/>
            <person name="Stevens M.J.A."/>
            <person name="Stephan R."/>
        </authorList>
    </citation>
    <scope>NUCLEOTIDE SEQUENCE [LARGE SCALE GENOMIC DNA]</scope>
    <source>
        <strain evidence="2 3">CEST001</strain>
    </source>
</reference>
<name>A0A7Y3WU98_9CLOT</name>
<dbReference type="EMBL" id="JABEYB010000016">
    <property type="protein sequence ID" value="NNU77864.1"/>
    <property type="molecule type" value="Genomic_DNA"/>
</dbReference>
<evidence type="ECO:0000313" key="3">
    <source>
        <dbReference type="Proteomes" id="UP000531659"/>
    </source>
</evidence>
<dbReference type="NCBIfam" id="NF038196">
    <property type="entry name" value="ferrodoxin_EFR1"/>
    <property type="match status" value="1"/>
</dbReference>
<dbReference type="SUPFAM" id="SSF52218">
    <property type="entry name" value="Flavoproteins"/>
    <property type="match status" value="1"/>
</dbReference>